<keyword evidence="4 6" id="KW-0450">Lipoyl</keyword>
<protein>
    <recommendedName>
        <fullName evidence="6">Dihydrolipoamide acetyltransferase component of pyruvate dehydrogenase complex</fullName>
        <ecNumber evidence="6">2.3.1.-</ecNumber>
    </recommendedName>
</protein>
<feature type="domain" description="Lipoyl-binding" evidence="8">
    <location>
        <begin position="3"/>
        <end position="78"/>
    </location>
</feature>
<evidence type="ECO:0000256" key="2">
    <source>
        <dbReference type="ARBA" id="ARBA00007317"/>
    </source>
</evidence>
<keyword evidence="3 6" id="KW-0808">Transferase</keyword>
<keyword evidence="5 6" id="KW-0012">Acyltransferase</keyword>
<dbReference type="InterPro" id="IPR036625">
    <property type="entry name" value="E3-bd_dom_sf"/>
</dbReference>
<evidence type="ECO:0000256" key="5">
    <source>
        <dbReference type="ARBA" id="ARBA00023315"/>
    </source>
</evidence>
<feature type="region of interest" description="Disordered" evidence="7">
    <location>
        <begin position="89"/>
        <end position="129"/>
    </location>
</feature>
<dbReference type="EC" id="2.3.1.-" evidence="6"/>
<dbReference type="InterPro" id="IPR004167">
    <property type="entry name" value="PSBD"/>
</dbReference>
<dbReference type="Gene3D" id="2.40.50.100">
    <property type="match status" value="1"/>
</dbReference>
<organism evidence="10 11">
    <name type="scientific">Alicyclobacillus fastidiosus</name>
    <dbReference type="NCBI Taxonomy" id="392011"/>
    <lineage>
        <taxon>Bacteria</taxon>
        <taxon>Bacillati</taxon>
        <taxon>Bacillota</taxon>
        <taxon>Bacilli</taxon>
        <taxon>Bacillales</taxon>
        <taxon>Alicyclobacillaceae</taxon>
        <taxon>Alicyclobacillus</taxon>
    </lineage>
</organism>
<dbReference type="Proteomes" id="UP001164761">
    <property type="component" value="Chromosome"/>
</dbReference>
<dbReference type="InterPro" id="IPR001078">
    <property type="entry name" value="2-oxoacid_DH_actylTfrase"/>
</dbReference>
<evidence type="ECO:0000256" key="7">
    <source>
        <dbReference type="SAM" id="MobiDB-lite"/>
    </source>
</evidence>
<dbReference type="RefSeq" id="WP_268005472.1">
    <property type="nucleotide sequence ID" value="NZ_BSUT01000001.1"/>
</dbReference>
<evidence type="ECO:0000256" key="6">
    <source>
        <dbReference type="RuleBase" id="RU003423"/>
    </source>
</evidence>
<dbReference type="InterPro" id="IPR011053">
    <property type="entry name" value="Single_hybrid_motif"/>
</dbReference>
<dbReference type="Gene3D" id="4.10.320.10">
    <property type="entry name" value="E3-binding domain"/>
    <property type="match status" value="1"/>
</dbReference>
<dbReference type="Pfam" id="PF02817">
    <property type="entry name" value="E3_binding"/>
    <property type="match status" value="1"/>
</dbReference>
<dbReference type="Gene3D" id="3.30.559.10">
    <property type="entry name" value="Chloramphenicol acetyltransferase-like domain"/>
    <property type="match status" value="1"/>
</dbReference>
<dbReference type="InterPro" id="IPR050743">
    <property type="entry name" value="2-oxoacid_DH_E2_comp"/>
</dbReference>
<dbReference type="SUPFAM" id="SSF51230">
    <property type="entry name" value="Single hybrid motif"/>
    <property type="match status" value="1"/>
</dbReference>
<dbReference type="EMBL" id="CP104067">
    <property type="protein sequence ID" value="WAH41564.1"/>
    <property type="molecule type" value="Genomic_DNA"/>
</dbReference>
<dbReference type="PROSITE" id="PS50968">
    <property type="entry name" value="BIOTINYL_LIPOYL"/>
    <property type="match status" value="1"/>
</dbReference>
<keyword evidence="11" id="KW-1185">Reference proteome</keyword>
<evidence type="ECO:0000259" key="8">
    <source>
        <dbReference type="PROSITE" id="PS50968"/>
    </source>
</evidence>
<dbReference type="PANTHER" id="PTHR43178">
    <property type="entry name" value="DIHYDROLIPOAMIDE ACETYLTRANSFERASE COMPONENT OF PYRUVATE DEHYDROGENASE COMPLEX"/>
    <property type="match status" value="1"/>
</dbReference>
<evidence type="ECO:0000256" key="4">
    <source>
        <dbReference type="ARBA" id="ARBA00022823"/>
    </source>
</evidence>
<reference evidence="10" key="1">
    <citation type="submission" date="2022-08" db="EMBL/GenBank/DDBJ databases">
        <title>Alicyclobacillus fastidiosus DSM 17978, complete genome.</title>
        <authorList>
            <person name="Wang Q."/>
            <person name="Cai R."/>
            <person name="Wang Z."/>
        </authorList>
    </citation>
    <scope>NUCLEOTIDE SEQUENCE</scope>
    <source>
        <strain evidence="10">DSM 17978</strain>
    </source>
</reference>
<dbReference type="Pfam" id="PF00198">
    <property type="entry name" value="2-oxoacid_dh"/>
    <property type="match status" value="1"/>
</dbReference>
<proteinExistence type="inferred from homology"/>
<evidence type="ECO:0000256" key="3">
    <source>
        <dbReference type="ARBA" id="ARBA00022679"/>
    </source>
</evidence>
<dbReference type="SUPFAM" id="SSF47005">
    <property type="entry name" value="Peripheral subunit-binding domain of 2-oxo acid dehydrogenase complex"/>
    <property type="match status" value="1"/>
</dbReference>
<dbReference type="Pfam" id="PF00364">
    <property type="entry name" value="Biotin_lipoyl"/>
    <property type="match status" value="1"/>
</dbReference>
<evidence type="ECO:0000256" key="1">
    <source>
        <dbReference type="ARBA" id="ARBA00001938"/>
    </source>
</evidence>
<dbReference type="InterPro" id="IPR023213">
    <property type="entry name" value="CAT-like_dom_sf"/>
</dbReference>
<evidence type="ECO:0000313" key="10">
    <source>
        <dbReference type="EMBL" id="WAH41564.1"/>
    </source>
</evidence>
<evidence type="ECO:0000259" key="9">
    <source>
        <dbReference type="PROSITE" id="PS51826"/>
    </source>
</evidence>
<comment type="cofactor">
    <cofactor evidence="1 6">
        <name>(R)-lipoate</name>
        <dbReference type="ChEBI" id="CHEBI:83088"/>
    </cofactor>
</comment>
<evidence type="ECO:0000313" key="11">
    <source>
        <dbReference type="Proteomes" id="UP001164761"/>
    </source>
</evidence>
<dbReference type="PROSITE" id="PS51826">
    <property type="entry name" value="PSBD"/>
    <property type="match status" value="1"/>
</dbReference>
<dbReference type="CDD" id="cd06849">
    <property type="entry name" value="lipoyl_domain"/>
    <property type="match status" value="1"/>
</dbReference>
<comment type="similarity">
    <text evidence="2 6">Belongs to the 2-oxoacid dehydrogenase family.</text>
</comment>
<feature type="domain" description="Peripheral subunit-binding (PSBD)" evidence="9">
    <location>
        <begin position="135"/>
        <end position="172"/>
    </location>
</feature>
<dbReference type="PANTHER" id="PTHR43178:SF5">
    <property type="entry name" value="LIPOAMIDE ACYLTRANSFERASE COMPONENT OF BRANCHED-CHAIN ALPHA-KETO ACID DEHYDROGENASE COMPLEX, MITOCHONDRIAL"/>
    <property type="match status" value="1"/>
</dbReference>
<accession>A0ABY6ZHH0</accession>
<dbReference type="SUPFAM" id="SSF52777">
    <property type="entry name" value="CoA-dependent acyltransferases"/>
    <property type="match status" value="1"/>
</dbReference>
<dbReference type="InterPro" id="IPR000089">
    <property type="entry name" value="Biotin_lipoyl"/>
</dbReference>
<gene>
    <name evidence="10" type="ORF">NZD89_25550</name>
</gene>
<name>A0ABY6ZHH0_9BACL</name>
<sequence length="435" mass="46687">MALFELPLPELGEGLHEGRISKWLVKPGDKIEEDDAIAEVENDKSLVELPSPVTGTVKELKVQEGTTSVVGDILMIIDVEGDLPEGATAHAAGAAQGEPAQASTETAQAQASAEQTKSTAPAAAADVKSSARDVLATPGVRKYARDKSVDITNVTGTGNHGKVTKEDIDKFLAGGNQAPAVEAAVETKEAAALTKVTQVSGDEVEERVALPMIRQAIAKAMVKSAYTAPHVTLMDEVDVTELVKLRKEIKPLAAERGTKITYLPFIVKAMIAALRQSPQLNSTLDEEKQELVLKHYYHIGIATDTDRGLLVPVVRHADKKNMWTIADEITDLATRGRAGKLAPNEMRGSTISITNIGSAGGMFFTPIINYPEVAILGVGRITEKPIIRNGEFAVGNMMSLALSFDHRVIDGALGQRFINDIKRLLENPRLLILEV</sequence>